<dbReference type="OrthoDB" id="6754017at2759"/>
<name>A0A9P0BEW7_BRAAE</name>
<keyword evidence="2" id="KW-1185">Reference proteome</keyword>
<dbReference type="Proteomes" id="UP001154078">
    <property type="component" value="Chromosome 8"/>
</dbReference>
<dbReference type="EMBL" id="OV121139">
    <property type="protein sequence ID" value="CAH0561688.1"/>
    <property type="molecule type" value="Genomic_DNA"/>
</dbReference>
<evidence type="ECO:0000313" key="1">
    <source>
        <dbReference type="EMBL" id="CAH0561688.1"/>
    </source>
</evidence>
<dbReference type="AlphaFoldDB" id="A0A9P0BEW7"/>
<gene>
    <name evidence="1" type="ORF">MELIAE_LOCUS11026</name>
</gene>
<dbReference type="PANTHER" id="PTHR33053:SF9">
    <property type="entry name" value="AGAP000105-PA"/>
    <property type="match status" value="1"/>
</dbReference>
<organism evidence="1 2">
    <name type="scientific">Brassicogethes aeneus</name>
    <name type="common">Rape pollen beetle</name>
    <name type="synonym">Meligethes aeneus</name>
    <dbReference type="NCBI Taxonomy" id="1431903"/>
    <lineage>
        <taxon>Eukaryota</taxon>
        <taxon>Metazoa</taxon>
        <taxon>Ecdysozoa</taxon>
        <taxon>Arthropoda</taxon>
        <taxon>Hexapoda</taxon>
        <taxon>Insecta</taxon>
        <taxon>Pterygota</taxon>
        <taxon>Neoptera</taxon>
        <taxon>Endopterygota</taxon>
        <taxon>Coleoptera</taxon>
        <taxon>Polyphaga</taxon>
        <taxon>Cucujiformia</taxon>
        <taxon>Nitidulidae</taxon>
        <taxon>Meligethinae</taxon>
        <taxon>Brassicogethes</taxon>
    </lineage>
</organism>
<reference evidence="1" key="1">
    <citation type="submission" date="2021-12" db="EMBL/GenBank/DDBJ databases">
        <authorList>
            <person name="King R."/>
        </authorList>
    </citation>
    <scope>NUCLEOTIDE SEQUENCE</scope>
</reference>
<evidence type="ECO:0000313" key="2">
    <source>
        <dbReference type="Proteomes" id="UP001154078"/>
    </source>
</evidence>
<sequence>MIIGIYWGKGKPSDLTKFLQSFLEAATATEILKEGIIVKNTLKIIKIRSFICDSPSRSFLKGVANFNSQHGCQKCTVEGQYSYLSRTNYFPQKACEKRTDYGFRTKQDELHHKYDSPLLKLPIDMIQDFPIGYSLHLLNLGIMKKILCGWRDGKFGNSKTKWKK</sequence>
<dbReference type="PANTHER" id="PTHR33053">
    <property type="entry name" value="PROTEIN, PUTATIVE-RELATED"/>
    <property type="match status" value="1"/>
</dbReference>
<accession>A0A9P0BEW7</accession>
<protein>
    <submittedName>
        <fullName evidence="1">Uncharacterized protein</fullName>
    </submittedName>
</protein>
<proteinExistence type="predicted"/>